<reference evidence="3" key="1">
    <citation type="journal article" date="2019" name="Int. J. Syst. Evol. Microbiol.">
        <title>The Global Catalogue of Microorganisms (GCM) 10K type strain sequencing project: providing services to taxonomists for standard genome sequencing and annotation.</title>
        <authorList>
            <consortium name="The Broad Institute Genomics Platform"/>
            <consortium name="The Broad Institute Genome Sequencing Center for Infectious Disease"/>
            <person name="Wu L."/>
            <person name="Ma J."/>
        </authorList>
    </citation>
    <scope>NUCLEOTIDE SEQUENCE [LARGE SCALE GENOMIC DNA]</scope>
    <source>
        <strain evidence="3">JCM 14162</strain>
    </source>
</reference>
<feature type="transmembrane region" description="Helical" evidence="1">
    <location>
        <begin position="475"/>
        <end position="496"/>
    </location>
</feature>
<feature type="transmembrane region" description="Helical" evidence="1">
    <location>
        <begin position="451"/>
        <end position="469"/>
    </location>
</feature>
<protein>
    <submittedName>
        <fullName evidence="2">PepSY-associated TM helix domain-containing protein</fullName>
    </submittedName>
</protein>
<keyword evidence="1" id="KW-0812">Transmembrane</keyword>
<dbReference type="RefSeq" id="WP_229955856.1">
    <property type="nucleotide sequence ID" value="NZ_BAAAEM010000003.1"/>
</dbReference>
<accession>A0ABP3KXS9</accession>
<evidence type="ECO:0000256" key="1">
    <source>
        <dbReference type="SAM" id="Phobius"/>
    </source>
</evidence>
<dbReference type="InterPro" id="IPR005625">
    <property type="entry name" value="PepSY-ass_TM"/>
</dbReference>
<evidence type="ECO:0000313" key="2">
    <source>
        <dbReference type="EMBL" id="GAA0487862.1"/>
    </source>
</evidence>
<feature type="transmembrane region" description="Helical" evidence="1">
    <location>
        <begin position="357"/>
        <end position="378"/>
    </location>
</feature>
<dbReference type="Proteomes" id="UP001500713">
    <property type="component" value="Unassembled WGS sequence"/>
</dbReference>
<name>A0ABP3KXS9_9SPHN</name>
<feature type="transmembrane region" description="Helical" evidence="1">
    <location>
        <begin position="423"/>
        <end position="439"/>
    </location>
</feature>
<feature type="transmembrane region" description="Helical" evidence="1">
    <location>
        <begin position="161"/>
        <end position="185"/>
    </location>
</feature>
<dbReference type="PANTHER" id="PTHR34219">
    <property type="entry name" value="IRON-REGULATED INNER MEMBRANE PROTEIN-RELATED"/>
    <property type="match status" value="1"/>
</dbReference>
<sequence length="515" mass="55771">MTDAPNLNPTETEGSNSPFVRRMIDSHSVLGLAFAALIYIVSLSGALTLFVAEISLWETPDVPASYQTSPAAVSAAAKNAEAQLKPGHEILNIIAYAPDEFKPYLTVRLNERKDQKSDLISTDWVADPATGALGQEVKAPFAHVIEDLHTMLHLPRPWGRYLVGLLGVVMFTLILSGIFAHPTIFKDAFKMRMKRNARIAWTDVHNRLSVWGLPFHLIITFTGAFLGVAGITVAALAMVAFEGDQEAAIQVIQGPQAIENAPPMTTSPDYEKMLVRSQGEGRTFSLLVAGNPKSSGETTTIAFYEDGILSARTSEIYRNDGAFLEKLGGSGSPAGARAFGMVQPLHYGTFGGYPIKIFYFVLSLALTYITSTGMMIWFKRKMQQGQPKPNSEAAWRGMTTGLSLGLAGTALFVAANITVPLEVVFFAIWAAGLAAIYFAKQPLKMVRHQYLLIALLLALTALLHFPSALTSEAAAQGILIAINISLLVASFAFAFVSSRGRKREVDQAMETVPAE</sequence>
<gene>
    <name evidence="2" type="ORF">GCM10009096_33480</name>
</gene>
<organism evidence="2 3">
    <name type="scientific">Parasphingorhabdus litoris</name>
    <dbReference type="NCBI Taxonomy" id="394733"/>
    <lineage>
        <taxon>Bacteria</taxon>
        <taxon>Pseudomonadati</taxon>
        <taxon>Pseudomonadota</taxon>
        <taxon>Alphaproteobacteria</taxon>
        <taxon>Sphingomonadales</taxon>
        <taxon>Sphingomonadaceae</taxon>
        <taxon>Parasphingorhabdus</taxon>
    </lineage>
</organism>
<keyword evidence="1" id="KW-1133">Transmembrane helix</keyword>
<comment type="caution">
    <text evidence="2">The sequence shown here is derived from an EMBL/GenBank/DDBJ whole genome shotgun (WGS) entry which is preliminary data.</text>
</comment>
<dbReference type="EMBL" id="BAAAEM010000003">
    <property type="protein sequence ID" value="GAA0487862.1"/>
    <property type="molecule type" value="Genomic_DNA"/>
</dbReference>
<evidence type="ECO:0000313" key="3">
    <source>
        <dbReference type="Proteomes" id="UP001500713"/>
    </source>
</evidence>
<keyword evidence="1" id="KW-0472">Membrane</keyword>
<feature type="transmembrane region" description="Helical" evidence="1">
    <location>
        <begin position="29"/>
        <end position="52"/>
    </location>
</feature>
<feature type="transmembrane region" description="Helical" evidence="1">
    <location>
        <begin position="217"/>
        <end position="241"/>
    </location>
</feature>
<feature type="transmembrane region" description="Helical" evidence="1">
    <location>
        <begin position="399"/>
        <end position="417"/>
    </location>
</feature>
<dbReference type="Pfam" id="PF03929">
    <property type="entry name" value="PepSY_TM"/>
    <property type="match status" value="1"/>
</dbReference>
<keyword evidence="3" id="KW-1185">Reference proteome</keyword>
<dbReference type="PANTHER" id="PTHR34219:SF4">
    <property type="entry name" value="PEPSY DOMAIN-CONTAINING PROTEIN"/>
    <property type="match status" value="1"/>
</dbReference>
<proteinExistence type="predicted"/>